<sequence length="62" mass="7356">MLKCKNESCFLGFLMYLLVNYVNKCLPFGVLNNLKKIYEENITFEFMVYIISSCNWIFVLAE</sequence>
<dbReference type="Proteomes" id="UP001501333">
    <property type="component" value="Unassembled WGS sequence"/>
</dbReference>
<gene>
    <name evidence="2" type="ORF">GCM10022250_43290</name>
</gene>
<name>A0ABP7YUI2_9FLAO</name>
<keyword evidence="3" id="KW-1185">Reference proteome</keyword>
<feature type="transmembrane region" description="Helical" evidence="1">
    <location>
        <begin position="43"/>
        <end position="61"/>
    </location>
</feature>
<keyword evidence="1" id="KW-0472">Membrane</keyword>
<reference evidence="3" key="1">
    <citation type="journal article" date="2019" name="Int. J. Syst. Evol. Microbiol.">
        <title>The Global Catalogue of Microorganisms (GCM) 10K type strain sequencing project: providing services to taxonomists for standard genome sequencing and annotation.</title>
        <authorList>
            <consortium name="The Broad Institute Genomics Platform"/>
            <consortium name="The Broad Institute Genome Sequencing Center for Infectious Disease"/>
            <person name="Wu L."/>
            <person name="Ma J."/>
        </authorList>
    </citation>
    <scope>NUCLEOTIDE SEQUENCE [LARGE SCALE GENOMIC DNA]</scope>
    <source>
        <strain evidence="3">JCM 17386</strain>
    </source>
</reference>
<protein>
    <recommendedName>
        <fullName evidence="4">Transposase</fullName>
    </recommendedName>
</protein>
<accession>A0ABP7YUI2</accession>
<evidence type="ECO:0000313" key="2">
    <source>
        <dbReference type="EMBL" id="GAA4141589.1"/>
    </source>
</evidence>
<keyword evidence="1" id="KW-1133">Transmembrane helix</keyword>
<organism evidence="2 3">
    <name type="scientific">Flavobacterium chungbukense</name>
    <dbReference type="NCBI Taxonomy" id="877464"/>
    <lineage>
        <taxon>Bacteria</taxon>
        <taxon>Pseudomonadati</taxon>
        <taxon>Bacteroidota</taxon>
        <taxon>Flavobacteriia</taxon>
        <taxon>Flavobacteriales</taxon>
        <taxon>Flavobacteriaceae</taxon>
        <taxon>Flavobacterium</taxon>
    </lineage>
</organism>
<evidence type="ECO:0000256" key="1">
    <source>
        <dbReference type="SAM" id="Phobius"/>
    </source>
</evidence>
<proteinExistence type="predicted"/>
<comment type="caution">
    <text evidence="2">The sequence shown here is derived from an EMBL/GenBank/DDBJ whole genome shotgun (WGS) entry which is preliminary data.</text>
</comment>
<keyword evidence="1" id="KW-0812">Transmembrane</keyword>
<dbReference type="EMBL" id="BAABAO010000016">
    <property type="protein sequence ID" value="GAA4141589.1"/>
    <property type="molecule type" value="Genomic_DNA"/>
</dbReference>
<evidence type="ECO:0008006" key="4">
    <source>
        <dbReference type="Google" id="ProtNLM"/>
    </source>
</evidence>
<evidence type="ECO:0000313" key="3">
    <source>
        <dbReference type="Proteomes" id="UP001501333"/>
    </source>
</evidence>